<feature type="domain" description="Calcineurin-like phosphoesterase" evidence="2">
    <location>
        <begin position="1"/>
        <end position="197"/>
    </location>
</feature>
<dbReference type="SUPFAM" id="SSF55816">
    <property type="entry name" value="5'-nucleotidase (syn. UDP-sugar hydrolase), C-terminal domain"/>
    <property type="match status" value="1"/>
</dbReference>
<keyword evidence="5" id="KW-1185">Reference proteome</keyword>
<organism evidence="4 5">
    <name type="scientific">Natranaeroarchaeum sulfidigenes</name>
    <dbReference type="NCBI Taxonomy" id="2784880"/>
    <lineage>
        <taxon>Archaea</taxon>
        <taxon>Methanobacteriati</taxon>
        <taxon>Methanobacteriota</taxon>
        <taxon>Stenosarchaea group</taxon>
        <taxon>Halobacteria</taxon>
        <taxon>Halobacteriales</taxon>
        <taxon>Natronoarchaeaceae</taxon>
        <taxon>Natranaeroarchaeum</taxon>
    </lineage>
</organism>
<dbReference type="Gene3D" id="3.90.780.10">
    <property type="entry name" value="5'-Nucleotidase, C-terminal domain"/>
    <property type="match status" value="1"/>
</dbReference>
<proteinExistence type="predicted"/>
<dbReference type="KEGG" id="hara:AArcS_1484"/>
<dbReference type="AlphaFoldDB" id="A0A897MQ71"/>
<dbReference type="EMBL" id="CP064786">
    <property type="protein sequence ID" value="QSG02697.1"/>
    <property type="molecule type" value="Genomic_DNA"/>
</dbReference>
<dbReference type="GO" id="GO:0016787">
    <property type="term" value="F:hydrolase activity"/>
    <property type="evidence" value="ECO:0007669"/>
    <property type="project" value="InterPro"/>
</dbReference>
<dbReference type="InterPro" id="IPR004843">
    <property type="entry name" value="Calcineurin-like_PHP"/>
</dbReference>
<evidence type="ECO:0000259" key="2">
    <source>
        <dbReference type="Pfam" id="PF00149"/>
    </source>
</evidence>
<reference evidence="4" key="1">
    <citation type="submission" date="2020-11" db="EMBL/GenBank/DDBJ databases">
        <title>Carbohydrate-dependent, anaerobic sulfur respiration: A novel catabolism in halophilic archaea.</title>
        <authorList>
            <person name="Sorokin D.Y."/>
            <person name="Messina E."/>
            <person name="Smedile F."/>
            <person name="La Cono V."/>
            <person name="Hallsworth J.E."/>
            <person name="Yakimov M.M."/>
        </authorList>
    </citation>
    <scope>NUCLEOTIDE SEQUENCE</scope>
    <source>
        <strain evidence="4">AArc-S</strain>
    </source>
</reference>
<dbReference type="InterPro" id="IPR006179">
    <property type="entry name" value="5_nucleotidase/apyrase"/>
</dbReference>
<dbReference type="CDD" id="cd00845">
    <property type="entry name" value="MPP_UshA_N_like"/>
    <property type="match status" value="1"/>
</dbReference>
<dbReference type="InterPro" id="IPR036907">
    <property type="entry name" value="5'-Nucleotdase_C_sf"/>
</dbReference>
<dbReference type="Pfam" id="PF00149">
    <property type="entry name" value="Metallophos"/>
    <property type="match status" value="1"/>
</dbReference>
<dbReference type="SUPFAM" id="SSF56300">
    <property type="entry name" value="Metallo-dependent phosphatases"/>
    <property type="match status" value="1"/>
</dbReference>
<feature type="domain" description="5'-Nucleotidase C-terminal" evidence="3">
    <location>
        <begin position="261"/>
        <end position="405"/>
    </location>
</feature>
<protein>
    <submittedName>
        <fullName evidence="4">5'-nucleotidase/2',3'-cyclic phosphodiesterase or related esterase</fullName>
    </submittedName>
</protein>
<dbReference type="Gene3D" id="3.60.21.10">
    <property type="match status" value="1"/>
</dbReference>
<dbReference type="PANTHER" id="PTHR11575">
    <property type="entry name" value="5'-NUCLEOTIDASE-RELATED"/>
    <property type="match status" value="1"/>
</dbReference>
<dbReference type="Proteomes" id="UP000663586">
    <property type="component" value="Chromosome"/>
</dbReference>
<evidence type="ECO:0000313" key="4">
    <source>
        <dbReference type="EMBL" id="QSG02697.1"/>
    </source>
</evidence>
<dbReference type="PRINTS" id="PR01607">
    <property type="entry name" value="APYRASEFAMLY"/>
</dbReference>
<evidence type="ECO:0000313" key="5">
    <source>
        <dbReference type="Proteomes" id="UP000663586"/>
    </source>
</evidence>
<dbReference type="PANTHER" id="PTHR11575:SF24">
    <property type="entry name" value="5'-NUCLEOTIDASE"/>
    <property type="match status" value="1"/>
</dbReference>
<dbReference type="InterPro" id="IPR008334">
    <property type="entry name" value="5'-Nucleotdase_C"/>
</dbReference>
<dbReference type="InterPro" id="IPR029052">
    <property type="entry name" value="Metallo-depent_PP-like"/>
</dbReference>
<keyword evidence="1" id="KW-0732">Signal</keyword>
<dbReference type="GO" id="GO:0009166">
    <property type="term" value="P:nucleotide catabolic process"/>
    <property type="evidence" value="ECO:0007669"/>
    <property type="project" value="InterPro"/>
</dbReference>
<name>A0A897MQ71_9EURY</name>
<accession>A0A897MQ71</accession>
<dbReference type="Pfam" id="PF02872">
    <property type="entry name" value="5_nucleotid_C"/>
    <property type="match status" value="1"/>
</dbReference>
<evidence type="ECO:0000256" key="1">
    <source>
        <dbReference type="ARBA" id="ARBA00022729"/>
    </source>
</evidence>
<evidence type="ECO:0000259" key="3">
    <source>
        <dbReference type="Pfam" id="PF02872"/>
    </source>
</evidence>
<gene>
    <name evidence="4" type="primary">ushA</name>
    <name evidence="4" type="ORF">AArcS_1484</name>
</gene>
<sequence length="466" mass="50412">MRLLHYSDLENAYDDPDRIGRLAGLIDSLRDDTTIVAGTGDNTGPGVLALTEDGEQSLDFFEEVEPAVDTPGNHDFDHGYDALRGLVESSPQIWLGANIELDGEPFGSEIGMRPWTIVERAGYRIGIVGVTTPTTPAITPPAGDLTVTDPVSAVANATETLRERGVDVIVVLAHLADDDQIALQCDVDVILGGHVHADRVRRLDDTLLTRPRAGGNTLYEIILEDDGTASVNRHTVDDAPVSEAVVHALQVRKRRAGLQTVVATVDRPIERTDATTHRGESRIGNFVADAYRWYTGADVGLQNAGGIRGGKPLAGDITVADLIGIVPFEEPVVTARLTGAEMVELLREASGQVIDIGEPDWWHAHLSGAEVVWDRTEDSLVNVRIGGEPVDPTVEYTLATSAYLPVTEYEFPTLSETHVVSEGPVQYDVLVEYARNMGIDPSIDGRIRWSDDRSRPLDASIPAADK</sequence>